<name>A0A1H1KTG8_9MICO</name>
<organism evidence="2 3">
    <name type="scientific">Agrococcus carbonis</name>
    <dbReference type="NCBI Taxonomy" id="684552"/>
    <lineage>
        <taxon>Bacteria</taxon>
        <taxon>Bacillati</taxon>
        <taxon>Actinomycetota</taxon>
        <taxon>Actinomycetes</taxon>
        <taxon>Micrococcales</taxon>
        <taxon>Microbacteriaceae</taxon>
        <taxon>Agrococcus</taxon>
    </lineage>
</organism>
<protein>
    <submittedName>
        <fullName evidence="2">Uncharacterized protein</fullName>
    </submittedName>
</protein>
<proteinExistence type="predicted"/>
<feature type="compositionally biased region" description="Basic and acidic residues" evidence="1">
    <location>
        <begin position="127"/>
        <end position="142"/>
    </location>
</feature>
<feature type="region of interest" description="Disordered" evidence="1">
    <location>
        <begin position="28"/>
        <end position="56"/>
    </location>
</feature>
<evidence type="ECO:0000313" key="3">
    <source>
        <dbReference type="Proteomes" id="UP000199649"/>
    </source>
</evidence>
<reference evidence="3" key="1">
    <citation type="submission" date="2016-10" db="EMBL/GenBank/DDBJ databases">
        <authorList>
            <person name="Varghese N."/>
            <person name="Submissions S."/>
        </authorList>
    </citation>
    <scope>NUCLEOTIDE SEQUENCE [LARGE SCALE GENOMIC DNA]</scope>
    <source>
        <strain evidence="3">DSM 22965</strain>
    </source>
</reference>
<feature type="compositionally biased region" description="Low complexity" evidence="1">
    <location>
        <begin position="201"/>
        <end position="216"/>
    </location>
</feature>
<feature type="compositionally biased region" description="Basic residues" evidence="1">
    <location>
        <begin position="160"/>
        <end position="173"/>
    </location>
</feature>
<evidence type="ECO:0000313" key="2">
    <source>
        <dbReference type="EMBL" id="SDR65604.1"/>
    </source>
</evidence>
<gene>
    <name evidence="2" type="ORF">SAMN04489719_0094</name>
</gene>
<feature type="region of interest" description="Disordered" evidence="1">
    <location>
        <begin position="98"/>
        <end position="243"/>
    </location>
</feature>
<evidence type="ECO:0000256" key="1">
    <source>
        <dbReference type="SAM" id="MobiDB-lite"/>
    </source>
</evidence>
<dbReference type="EMBL" id="LT629734">
    <property type="protein sequence ID" value="SDR65604.1"/>
    <property type="molecule type" value="Genomic_DNA"/>
</dbReference>
<accession>A0A1H1KTG8</accession>
<dbReference type="Proteomes" id="UP000199649">
    <property type="component" value="Chromosome I"/>
</dbReference>
<feature type="compositionally biased region" description="Basic and acidic residues" evidence="1">
    <location>
        <begin position="107"/>
        <end position="120"/>
    </location>
</feature>
<keyword evidence="3" id="KW-1185">Reference proteome</keyword>
<dbReference type="AlphaFoldDB" id="A0A1H1KTG8"/>
<sequence>MRGGRRGGEQARRGAAVWQVPGHGCGAERAAEGGVHRHPGARRGGVGRQAPRPLVRKDLPRRACHGAAGVLARASRGIRAAAATVAGARGRVRARRARAAGPVEARPVLDGRDRLGDRPRAPGARRRACDAHRGRSTRDVGSRRIARARSRCPLGAARRDVHRARARHGRRRDRGSCRELSEPQVARTAGDARGARRRRAALGALRRSGSAARGAAPHPAGCRVAQGDRHAAEHRRRRDAGAEVQARIHDPVTGRFLGRCDLLHRDARVVEE</sequence>